<comment type="caution">
    <text evidence="8">The sequence shown here is derived from an EMBL/GenBank/DDBJ whole genome shotgun (WGS) entry which is preliminary data.</text>
</comment>
<evidence type="ECO:0000256" key="1">
    <source>
        <dbReference type="ARBA" id="ARBA00010641"/>
    </source>
</evidence>
<keyword evidence="9" id="KW-1185">Reference proteome</keyword>
<evidence type="ECO:0000256" key="5">
    <source>
        <dbReference type="ARBA" id="ARBA00023163"/>
    </source>
</evidence>
<proteinExistence type="inferred from homology"/>
<keyword evidence="5" id="KW-0804">Transcription</keyword>
<dbReference type="Proteomes" id="UP000642920">
    <property type="component" value="Unassembled WGS sequence"/>
</dbReference>
<evidence type="ECO:0000256" key="4">
    <source>
        <dbReference type="ARBA" id="ARBA00023125"/>
    </source>
</evidence>
<reference evidence="8" key="1">
    <citation type="submission" date="2021-01" db="EMBL/GenBank/DDBJ databases">
        <title>Marivirga sp. nov., isolated from intertidal surface sediments.</title>
        <authorList>
            <person name="Zhang M."/>
        </authorList>
    </citation>
    <scope>NUCLEOTIDE SEQUENCE</scope>
    <source>
        <strain evidence="8">SM1354</strain>
    </source>
</reference>
<evidence type="ECO:0000256" key="2">
    <source>
        <dbReference type="ARBA" id="ARBA00023015"/>
    </source>
</evidence>
<organism evidence="8 9">
    <name type="scientific">Marivirga atlantica</name>
    <dbReference type="NCBI Taxonomy" id="1548457"/>
    <lineage>
        <taxon>Bacteria</taxon>
        <taxon>Pseudomonadati</taxon>
        <taxon>Bacteroidota</taxon>
        <taxon>Cytophagia</taxon>
        <taxon>Cytophagales</taxon>
        <taxon>Marivirgaceae</taxon>
        <taxon>Marivirga</taxon>
    </lineage>
</organism>
<dbReference type="InterPro" id="IPR007627">
    <property type="entry name" value="RNA_pol_sigma70_r2"/>
</dbReference>
<evidence type="ECO:0000256" key="3">
    <source>
        <dbReference type="ARBA" id="ARBA00023082"/>
    </source>
</evidence>
<dbReference type="Pfam" id="PF08281">
    <property type="entry name" value="Sigma70_r4_2"/>
    <property type="match status" value="1"/>
</dbReference>
<dbReference type="EMBL" id="JAERQG010000002">
    <property type="protein sequence ID" value="MBL0765462.1"/>
    <property type="molecule type" value="Genomic_DNA"/>
</dbReference>
<dbReference type="InterPro" id="IPR036388">
    <property type="entry name" value="WH-like_DNA-bd_sf"/>
</dbReference>
<keyword evidence="3" id="KW-0731">Sigma factor</keyword>
<dbReference type="SUPFAM" id="SSF88659">
    <property type="entry name" value="Sigma3 and sigma4 domains of RNA polymerase sigma factors"/>
    <property type="match status" value="1"/>
</dbReference>
<dbReference type="SUPFAM" id="SSF88946">
    <property type="entry name" value="Sigma2 domain of RNA polymerase sigma factors"/>
    <property type="match status" value="1"/>
</dbReference>
<protein>
    <submittedName>
        <fullName evidence="8">Sigma-70 family RNA polymerase sigma factor</fullName>
    </submittedName>
</protein>
<comment type="similarity">
    <text evidence="1">Belongs to the sigma-70 factor family. ECF subfamily.</text>
</comment>
<dbReference type="Gene3D" id="1.10.1740.10">
    <property type="match status" value="1"/>
</dbReference>
<evidence type="ECO:0000313" key="8">
    <source>
        <dbReference type="EMBL" id="MBL0765462.1"/>
    </source>
</evidence>
<accession>A0A937AML5</accession>
<dbReference type="Gene3D" id="1.10.10.10">
    <property type="entry name" value="Winged helix-like DNA-binding domain superfamily/Winged helix DNA-binding domain"/>
    <property type="match status" value="1"/>
</dbReference>
<name>A0A937AML5_9BACT</name>
<keyword evidence="4" id="KW-0238">DNA-binding</keyword>
<feature type="domain" description="RNA polymerase sigma-70 region 2" evidence="6">
    <location>
        <begin position="23"/>
        <end position="92"/>
    </location>
</feature>
<feature type="domain" description="RNA polymerase sigma factor 70 region 4 type 2" evidence="7">
    <location>
        <begin position="113"/>
        <end position="150"/>
    </location>
</feature>
<sequence>MKVSDQSILNRIQSGDESALDYLYKKNYRAMIGLVLRNNGTEQEARDIFQDALIVFWQKAVSPDFELTSKISTYLYSVCQNLWRKELERKKKFEESDHEDSEENNLEQQEMIQIVHDCIDLLGDSCKEVLTLYYFDGLSMDKIAEKMGLANSDTAKTKRYKCKKKLDSLIRSRYTASDFLD</sequence>
<keyword evidence="2" id="KW-0805">Transcription regulation</keyword>
<dbReference type="PANTHER" id="PTHR43133:SF8">
    <property type="entry name" value="RNA POLYMERASE SIGMA FACTOR HI_1459-RELATED"/>
    <property type="match status" value="1"/>
</dbReference>
<dbReference type="InterPro" id="IPR013325">
    <property type="entry name" value="RNA_pol_sigma_r2"/>
</dbReference>
<dbReference type="InterPro" id="IPR013324">
    <property type="entry name" value="RNA_pol_sigma_r3/r4-like"/>
</dbReference>
<evidence type="ECO:0000259" key="7">
    <source>
        <dbReference type="Pfam" id="PF08281"/>
    </source>
</evidence>
<dbReference type="AlphaFoldDB" id="A0A937AML5"/>
<dbReference type="InterPro" id="IPR013249">
    <property type="entry name" value="RNA_pol_sigma70_r4_t2"/>
</dbReference>
<dbReference type="RefSeq" id="WP_201920134.1">
    <property type="nucleotide sequence ID" value="NZ_JAERQG010000002.1"/>
</dbReference>
<dbReference type="GO" id="GO:0016987">
    <property type="term" value="F:sigma factor activity"/>
    <property type="evidence" value="ECO:0007669"/>
    <property type="project" value="UniProtKB-KW"/>
</dbReference>
<dbReference type="InterPro" id="IPR039425">
    <property type="entry name" value="RNA_pol_sigma-70-like"/>
</dbReference>
<dbReference type="GO" id="GO:0006352">
    <property type="term" value="P:DNA-templated transcription initiation"/>
    <property type="evidence" value="ECO:0007669"/>
    <property type="project" value="InterPro"/>
</dbReference>
<dbReference type="PANTHER" id="PTHR43133">
    <property type="entry name" value="RNA POLYMERASE ECF-TYPE SIGMA FACTO"/>
    <property type="match status" value="1"/>
</dbReference>
<dbReference type="Pfam" id="PF04542">
    <property type="entry name" value="Sigma70_r2"/>
    <property type="match status" value="1"/>
</dbReference>
<evidence type="ECO:0000259" key="6">
    <source>
        <dbReference type="Pfam" id="PF04542"/>
    </source>
</evidence>
<gene>
    <name evidence="8" type="ORF">JKP34_09385</name>
</gene>
<dbReference type="InterPro" id="IPR014284">
    <property type="entry name" value="RNA_pol_sigma-70_dom"/>
</dbReference>
<evidence type="ECO:0000313" key="9">
    <source>
        <dbReference type="Proteomes" id="UP000642920"/>
    </source>
</evidence>
<dbReference type="GO" id="GO:0003677">
    <property type="term" value="F:DNA binding"/>
    <property type="evidence" value="ECO:0007669"/>
    <property type="project" value="UniProtKB-KW"/>
</dbReference>
<dbReference type="NCBIfam" id="TIGR02937">
    <property type="entry name" value="sigma70-ECF"/>
    <property type="match status" value="1"/>
</dbReference>